<feature type="signal peptide" evidence="1">
    <location>
        <begin position="1"/>
        <end position="19"/>
    </location>
</feature>
<dbReference type="EMBL" id="JADQDP010000004">
    <property type="protein sequence ID" value="MBF9143752.1"/>
    <property type="molecule type" value="Genomic_DNA"/>
</dbReference>
<accession>A0A931BLU6</accession>
<comment type="caution">
    <text evidence="3">The sequence shown here is derived from an EMBL/GenBank/DDBJ whole genome shotgun (WGS) entry which is preliminary data.</text>
</comment>
<dbReference type="InterPro" id="IPR025665">
    <property type="entry name" value="Beta-barrel_OMP_2"/>
</dbReference>
<feature type="domain" description="Outer membrane protein beta-barrel" evidence="2">
    <location>
        <begin position="19"/>
        <end position="169"/>
    </location>
</feature>
<name>A0A931BLU6_9BACT</name>
<proteinExistence type="predicted"/>
<dbReference type="RefSeq" id="WP_196288090.1">
    <property type="nucleotide sequence ID" value="NZ_JADQDP010000004.1"/>
</dbReference>
<evidence type="ECO:0000256" key="1">
    <source>
        <dbReference type="SAM" id="SignalP"/>
    </source>
</evidence>
<evidence type="ECO:0000259" key="2">
    <source>
        <dbReference type="Pfam" id="PF13568"/>
    </source>
</evidence>
<gene>
    <name evidence="3" type="ORF">I2I01_19055</name>
</gene>
<reference evidence="3 4" key="1">
    <citation type="submission" date="2020-11" db="EMBL/GenBank/DDBJ databases">
        <authorList>
            <person name="Kim M.K."/>
        </authorList>
    </citation>
    <scope>NUCLEOTIDE SEQUENCE [LARGE SCALE GENOMIC DNA]</scope>
    <source>
        <strain evidence="3 4">BT439</strain>
    </source>
</reference>
<organism evidence="3 4">
    <name type="scientific">Hymenobacter properus</name>
    <dbReference type="NCBI Taxonomy" id="2791026"/>
    <lineage>
        <taxon>Bacteria</taxon>
        <taxon>Pseudomonadati</taxon>
        <taxon>Bacteroidota</taxon>
        <taxon>Cytophagia</taxon>
        <taxon>Cytophagales</taxon>
        <taxon>Hymenobacteraceae</taxon>
        <taxon>Hymenobacter</taxon>
    </lineage>
</organism>
<evidence type="ECO:0000313" key="4">
    <source>
        <dbReference type="Proteomes" id="UP000645610"/>
    </source>
</evidence>
<dbReference type="Proteomes" id="UP000645610">
    <property type="component" value="Unassembled WGS sequence"/>
</dbReference>
<dbReference type="AlphaFoldDB" id="A0A931BLU6"/>
<feature type="chain" id="PRO_5038013840" evidence="1">
    <location>
        <begin position="20"/>
        <end position="204"/>
    </location>
</feature>
<keyword evidence="4" id="KW-1185">Reference proteome</keyword>
<keyword evidence="1" id="KW-0732">Signal</keyword>
<dbReference type="Pfam" id="PF13568">
    <property type="entry name" value="OMP_b-brl_2"/>
    <property type="match status" value="1"/>
</dbReference>
<protein>
    <submittedName>
        <fullName evidence="3">PorT family protein</fullName>
    </submittedName>
</protein>
<evidence type="ECO:0000313" key="3">
    <source>
        <dbReference type="EMBL" id="MBF9143752.1"/>
    </source>
</evidence>
<sequence>MRLTFLSIVLAAATTAASAQNVRFGLKAGPSYTKFRGVDPQQLSSASNAYRLGFHAGVMADIKVTDRFSVQPELLYSQKGARNKLVSDINTVVTYLDLPIMVKARLGETGFFLEGGPQFGYLLSAKATFKSTTYDDRDLYEKVDVGYAAGIGYQFASGPLLGFRFNGGLARLNKPYIFNGQIRPTEDMWNNAFQLYAGYFLTRK</sequence>